<dbReference type="InterPro" id="IPR012677">
    <property type="entry name" value="Nucleotide-bd_a/b_plait_sf"/>
</dbReference>
<protein>
    <recommendedName>
        <fullName evidence="4">RRM domain-containing protein</fullName>
    </recommendedName>
</protein>
<dbReference type="PANTHER" id="PTHR21245">
    <property type="entry name" value="HETEROGENEOUS NUCLEAR RIBONUCLEOPROTEIN"/>
    <property type="match status" value="1"/>
</dbReference>
<dbReference type="Gene3D" id="3.30.70.330">
    <property type="match status" value="3"/>
</dbReference>
<feature type="compositionally biased region" description="Gly residues" evidence="3">
    <location>
        <begin position="472"/>
        <end position="516"/>
    </location>
</feature>
<dbReference type="Pfam" id="PF00076">
    <property type="entry name" value="RRM_1"/>
    <property type="match status" value="3"/>
</dbReference>
<feature type="domain" description="RRM" evidence="4">
    <location>
        <begin position="69"/>
        <end position="151"/>
    </location>
</feature>
<reference evidence="5 6" key="1">
    <citation type="submission" date="2023-10" db="EMBL/GenBank/DDBJ databases">
        <authorList>
            <person name="Maclean D."/>
            <person name="Macfadyen A."/>
        </authorList>
    </citation>
    <scope>NUCLEOTIDE SEQUENCE [LARGE SCALE GENOMIC DNA]</scope>
</reference>
<evidence type="ECO:0000256" key="3">
    <source>
        <dbReference type="SAM" id="MobiDB-lite"/>
    </source>
</evidence>
<dbReference type="SMART" id="SM00360">
    <property type="entry name" value="RRM"/>
    <property type="match status" value="3"/>
</dbReference>
<feature type="region of interest" description="Disordered" evidence="3">
    <location>
        <begin position="335"/>
        <end position="379"/>
    </location>
</feature>
<comment type="caution">
    <text evidence="5">The sequence shown here is derived from an EMBL/GenBank/DDBJ whole genome shotgun (WGS) entry which is preliminary data.</text>
</comment>
<dbReference type="InterPro" id="IPR035979">
    <property type="entry name" value="RBD_domain_sf"/>
</dbReference>
<keyword evidence="1 2" id="KW-0694">RNA-binding</keyword>
<dbReference type="EMBL" id="CAUYUE010000008">
    <property type="protein sequence ID" value="CAK0783223.1"/>
    <property type="molecule type" value="Genomic_DNA"/>
</dbReference>
<dbReference type="SUPFAM" id="SSF54928">
    <property type="entry name" value="RNA-binding domain, RBD"/>
    <property type="match status" value="3"/>
</dbReference>
<proteinExistence type="predicted"/>
<dbReference type="CDD" id="cd00590">
    <property type="entry name" value="RRM_SF"/>
    <property type="match status" value="1"/>
</dbReference>
<dbReference type="PROSITE" id="PS50102">
    <property type="entry name" value="RRM"/>
    <property type="match status" value="3"/>
</dbReference>
<dbReference type="InterPro" id="IPR000504">
    <property type="entry name" value="RRM_dom"/>
</dbReference>
<evidence type="ECO:0000259" key="4">
    <source>
        <dbReference type="PROSITE" id="PS50102"/>
    </source>
</evidence>
<evidence type="ECO:0000313" key="6">
    <source>
        <dbReference type="Proteomes" id="UP001314263"/>
    </source>
</evidence>
<feature type="compositionally biased region" description="Low complexity" evidence="3">
    <location>
        <begin position="40"/>
        <end position="50"/>
    </location>
</feature>
<gene>
    <name evidence="5" type="ORF">CVIRNUC_006422</name>
</gene>
<feature type="region of interest" description="Disordered" evidence="3">
    <location>
        <begin position="28"/>
        <end position="68"/>
    </location>
</feature>
<sequence length="522" mass="53537">MADEAALDQGTEEILDFTEGVEGEEAAVAEAEAAEEEAPAEIAENGTAANGTGGTLSADDPMAQPPHGTEVFVGGVPRMATEEQLTVFASEVGEVHGVTLLREPQNPEHNRGFGFIKYKARDAARAALDTLGGKQMADFPGQALRVAPSQSKHKLYVGNIPKELTRDTLKEQISAVAKGVEAVDILMSKDFPGQNRGFAFVEFYNHACALAAKNALSAPGYTMGGRPLNVAFAEPKQIEQQQQPAQPKVIYVGNLPNTATETNLKELFDTFSGGEVTKVVIPPAKPDKPNREFGFIHFAEKETVDKLISGAEQGTKPEMDGKSLEIKAAKPQVFPDQQQGFGGGRGGGFGGGRGFGGPRGRGGGFAPRGRGRGGFGGRGGGYNDFKQGGGYGGYDEWGGGYGGYEEDYGGGDAYMGGGHGGGYEEYGGGYDGGYDGYGAAAGAAGGMAMVPMMLPNGQVGYVLQGGSAGQVGGGYGGGPSPGGPLRSGGRGGGYSGRGGGGGPRGGRGGRGGGFGGRRYQPY</sequence>
<keyword evidence="6" id="KW-1185">Reference proteome</keyword>
<feature type="compositionally biased region" description="Acidic residues" evidence="3">
    <location>
        <begin position="28"/>
        <end position="39"/>
    </location>
</feature>
<evidence type="ECO:0000313" key="5">
    <source>
        <dbReference type="EMBL" id="CAK0783223.1"/>
    </source>
</evidence>
<organism evidence="5 6">
    <name type="scientific">Coccomyxa viridis</name>
    <dbReference type="NCBI Taxonomy" id="1274662"/>
    <lineage>
        <taxon>Eukaryota</taxon>
        <taxon>Viridiplantae</taxon>
        <taxon>Chlorophyta</taxon>
        <taxon>core chlorophytes</taxon>
        <taxon>Trebouxiophyceae</taxon>
        <taxon>Trebouxiophyceae incertae sedis</taxon>
        <taxon>Coccomyxaceae</taxon>
        <taxon>Coccomyxa</taxon>
    </lineage>
</organism>
<name>A0AAV1IBL6_9CHLO</name>
<feature type="domain" description="RRM" evidence="4">
    <location>
        <begin position="248"/>
        <end position="331"/>
    </location>
</feature>
<feature type="compositionally biased region" description="Gly residues" evidence="3">
    <location>
        <begin position="340"/>
        <end position="379"/>
    </location>
</feature>
<feature type="region of interest" description="Disordered" evidence="3">
    <location>
        <begin position="472"/>
        <end position="522"/>
    </location>
</feature>
<evidence type="ECO:0000256" key="2">
    <source>
        <dbReference type="PROSITE-ProRule" id="PRU00176"/>
    </source>
</evidence>
<accession>A0AAV1IBL6</accession>
<dbReference type="AlphaFoldDB" id="A0AAV1IBL6"/>
<feature type="domain" description="RRM" evidence="4">
    <location>
        <begin position="153"/>
        <end position="235"/>
    </location>
</feature>
<dbReference type="Proteomes" id="UP001314263">
    <property type="component" value="Unassembled WGS sequence"/>
</dbReference>
<evidence type="ECO:0000256" key="1">
    <source>
        <dbReference type="ARBA" id="ARBA00022884"/>
    </source>
</evidence>
<dbReference type="GO" id="GO:0003723">
    <property type="term" value="F:RNA binding"/>
    <property type="evidence" value="ECO:0007669"/>
    <property type="project" value="UniProtKB-UniRule"/>
</dbReference>